<dbReference type="GO" id="GO:0005737">
    <property type="term" value="C:cytoplasm"/>
    <property type="evidence" value="ECO:0007669"/>
    <property type="project" value="TreeGrafter"/>
</dbReference>
<gene>
    <name evidence="8" type="ORF">DVG78_15255</name>
</gene>
<feature type="chain" id="PRO_5016729594" evidence="5">
    <location>
        <begin position="22"/>
        <end position="503"/>
    </location>
</feature>
<dbReference type="InterPro" id="IPR001362">
    <property type="entry name" value="Glyco_hydro_32"/>
</dbReference>
<comment type="caution">
    <text evidence="8">The sequence shown here is derived from an EMBL/GenBank/DDBJ whole genome shotgun (WGS) entry which is preliminary data.</text>
</comment>
<reference evidence="8 9" key="1">
    <citation type="submission" date="2018-07" db="EMBL/GenBank/DDBJ databases">
        <title>Genome analysis of Runella aurantiaca.</title>
        <authorList>
            <person name="Yang X."/>
        </authorList>
    </citation>
    <scope>NUCLEOTIDE SEQUENCE [LARGE SCALE GENOMIC DNA]</scope>
    <source>
        <strain evidence="8 9">YX9</strain>
    </source>
</reference>
<dbReference type="GO" id="GO:0004575">
    <property type="term" value="F:sucrose alpha-glucosidase activity"/>
    <property type="evidence" value="ECO:0007669"/>
    <property type="project" value="TreeGrafter"/>
</dbReference>
<comment type="similarity">
    <text evidence="1 4">Belongs to the glycosyl hydrolase 32 family.</text>
</comment>
<dbReference type="CDD" id="cd18622">
    <property type="entry name" value="GH32_Inu-like"/>
    <property type="match status" value="1"/>
</dbReference>
<feature type="domain" description="Glycosyl hydrolase family 32 C-terminal" evidence="7">
    <location>
        <begin position="360"/>
        <end position="500"/>
    </location>
</feature>
<evidence type="ECO:0000256" key="3">
    <source>
        <dbReference type="ARBA" id="ARBA00023295"/>
    </source>
</evidence>
<dbReference type="InterPro" id="IPR013320">
    <property type="entry name" value="ConA-like_dom_sf"/>
</dbReference>
<dbReference type="Pfam" id="PF00251">
    <property type="entry name" value="Glyco_hydro_32N"/>
    <property type="match status" value="1"/>
</dbReference>
<evidence type="ECO:0000259" key="6">
    <source>
        <dbReference type="Pfam" id="PF00251"/>
    </source>
</evidence>
<evidence type="ECO:0000256" key="5">
    <source>
        <dbReference type="SAM" id="SignalP"/>
    </source>
</evidence>
<dbReference type="Pfam" id="PF08244">
    <property type="entry name" value="Glyco_hydro_32C"/>
    <property type="match status" value="1"/>
</dbReference>
<dbReference type="AlphaFoldDB" id="A0A369IDB6"/>
<dbReference type="PANTHER" id="PTHR42800">
    <property type="entry name" value="EXOINULINASE INUD (AFU_ORTHOLOGUE AFUA_5G00480)"/>
    <property type="match status" value="1"/>
</dbReference>
<keyword evidence="9" id="KW-1185">Reference proteome</keyword>
<feature type="domain" description="Glycosyl hydrolase family 32 N-terminal" evidence="6">
    <location>
        <begin position="33"/>
        <end position="348"/>
    </location>
</feature>
<dbReference type="SMART" id="SM00640">
    <property type="entry name" value="Glyco_32"/>
    <property type="match status" value="1"/>
</dbReference>
<evidence type="ECO:0000256" key="2">
    <source>
        <dbReference type="ARBA" id="ARBA00022801"/>
    </source>
</evidence>
<dbReference type="InterPro" id="IPR023296">
    <property type="entry name" value="Glyco_hydro_beta-prop_sf"/>
</dbReference>
<dbReference type="SUPFAM" id="SSF49899">
    <property type="entry name" value="Concanavalin A-like lectins/glucanases"/>
    <property type="match status" value="1"/>
</dbReference>
<protein>
    <submittedName>
        <fullName evidence="8">Glycoside hydrolase family 32 protein</fullName>
    </submittedName>
</protein>
<sequence>MRMKKIAPCLLFLLFSVACFAQNKPQDYRPQYHYTAPKNWVNDPNGMVYLDGEYHLFYQYNPFGNVWGHMSWGHAVSKDLKNWETLPVALPEFDNADGTQTMIFSGCTVIDSMNTSGFFEKGFTKGMVAIFTSHIEGKAQHQSIAYSADKGRTWKRYDKNPVLDLGMKDFRDPNVIWYPEKQVWIMAVVKPLEYMAQFYESKDLKKWTLLSEFGKQGDMTKIWECPSLTKVPVEGTNETKWVLMVSSGHRQKDYLAMQYFVGDFDGKTFTPQKQNEILYVDEGKDFYAAIPFQNLPKSHAKPVMIGWINDWEYAREIPTGDTWRGGFSVAREFSLKKTADGLRLVQQPIIQLKSAQKEVFSVKNKVVDGTYELPFKGEVFDLTLEIQPQQAKVVTLNVFQSQDESTAIRYDANTQELSLDRTRSGQVNFHPRFSSVERVKVPLKDGKLKIRLLADKSILELFAQDGEQALTEWVFPTKHEGGITLTSEGGKAKITTLSVHTVH</sequence>
<dbReference type="EMBL" id="QPIW01000011">
    <property type="protein sequence ID" value="RDB05224.1"/>
    <property type="molecule type" value="Genomic_DNA"/>
</dbReference>
<keyword evidence="3 4" id="KW-0326">Glycosidase</keyword>
<dbReference type="Gene3D" id="2.115.10.20">
    <property type="entry name" value="Glycosyl hydrolase domain, family 43"/>
    <property type="match status" value="1"/>
</dbReference>
<evidence type="ECO:0000256" key="4">
    <source>
        <dbReference type="RuleBase" id="RU362110"/>
    </source>
</evidence>
<dbReference type="PANTHER" id="PTHR42800:SF1">
    <property type="entry name" value="EXOINULINASE INUD (AFU_ORTHOLOGUE AFUA_5G00480)"/>
    <property type="match status" value="1"/>
</dbReference>
<evidence type="ECO:0000256" key="1">
    <source>
        <dbReference type="ARBA" id="ARBA00009902"/>
    </source>
</evidence>
<dbReference type="InterPro" id="IPR013148">
    <property type="entry name" value="Glyco_hydro_32_N"/>
</dbReference>
<dbReference type="SUPFAM" id="SSF75005">
    <property type="entry name" value="Arabinanase/levansucrase/invertase"/>
    <property type="match status" value="1"/>
</dbReference>
<dbReference type="Proteomes" id="UP000253141">
    <property type="component" value="Unassembled WGS sequence"/>
</dbReference>
<accession>A0A369IDB6</accession>
<evidence type="ECO:0000313" key="8">
    <source>
        <dbReference type="EMBL" id="RDB05224.1"/>
    </source>
</evidence>
<organism evidence="8 9">
    <name type="scientific">Runella aurantiaca</name>
    <dbReference type="NCBI Taxonomy" id="2282308"/>
    <lineage>
        <taxon>Bacteria</taxon>
        <taxon>Pseudomonadati</taxon>
        <taxon>Bacteroidota</taxon>
        <taxon>Cytophagia</taxon>
        <taxon>Cytophagales</taxon>
        <taxon>Spirosomataceae</taxon>
        <taxon>Runella</taxon>
    </lineage>
</organism>
<dbReference type="OrthoDB" id="9759709at2"/>
<dbReference type="PROSITE" id="PS51257">
    <property type="entry name" value="PROKAR_LIPOPROTEIN"/>
    <property type="match status" value="1"/>
</dbReference>
<keyword evidence="5" id="KW-0732">Signal</keyword>
<feature type="signal peptide" evidence="5">
    <location>
        <begin position="1"/>
        <end position="21"/>
    </location>
</feature>
<proteinExistence type="inferred from homology"/>
<evidence type="ECO:0000259" key="7">
    <source>
        <dbReference type="Pfam" id="PF08244"/>
    </source>
</evidence>
<keyword evidence="2 4" id="KW-0378">Hydrolase</keyword>
<name>A0A369IDB6_9BACT</name>
<dbReference type="GO" id="GO:0005987">
    <property type="term" value="P:sucrose catabolic process"/>
    <property type="evidence" value="ECO:0007669"/>
    <property type="project" value="TreeGrafter"/>
</dbReference>
<evidence type="ECO:0000313" key="9">
    <source>
        <dbReference type="Proteomes" id="UP000253141"/>
    </source>
</evidence>
<dbReference type="InterPro" id="IPR013189">
    <property type="entry name" value="Glyco_hydro_32_C"/>
</dbReference>
<dbReference type="Gene3D" id="2.60.120.560">
    <property type="entry name" value="Exo-inulinase, domain 1"/>
    <property type="match status" value="1"/>
</dbReference>